<dbReference type="RefSeq" id="XP_011775577.1">
    <property type="nucleotide sequence ID" value="XM_011777275.1"/>
</dbReference>
<dbReference type="EMBL" id="FN554971">
    <property type="protein sequence ID" value="CBH13300.1"/>
    <property type="molecule type" value="Genomic_DNA"/>
</dbReference>
<dbReference type="KEGG" id="tbg:TbgDal_VIII2480"/>
<protein>
    <submittedName>
        <fullName evidence="1">T. brucei spp.-specific protein</fullName>
    </submittedName>
</protein>
<dbReference type="VEuPathDB" id="TriTrypDB:Tbg972.8.2480"/>
<evidence type="ECO:0000313" key="1">
    <source>
        <dbReference type="EMBL" id="CBH13300.1"/>
    </source>
</evidence>
<gene>
    <name evidence="1" type="ORF">TbgDal_VIII2480</name>
</gene>
<reference evidence="2" key="1">
    <citation type="journal article" date="2010" name="PLoS Negl. Trop. Dis.">
        <title>The genome sequence of Trypanosoma brucei gambiense, causative agent of chronic human african trypanosomiasis.</title>
        <authorList>
            <person name="Jackson A.P."/>
            <person name="Sanders M."/>
            <person name="Berry A."/>
            <person name="McQuillan J."/>
            <person name="Aslett M.A."/>
            <person name="Quail M.A."/>
            <person name="Chukualim B."/>
            <person name="Capewell P."/>
            <person name="MacLeod A."/>
            <person name="Melville S.E."/>
            <person name="Gibson W."/>
            <person name="Barry J.D."/>
            <person name="Berriman M."/>
            <person name="Hertz-Fowler C."/>
        </authorList>
    </citation>
    <scope>NUCLEOTIDE SEQUENCE [LARGE SCALE GENOMIC DNA]</scope>
    <source>
        <strain evidence="2">MHOM/CI/86/DAL972</strain>
    </source>
</reference>
<name>C9ZV62_TRYB9</name>
<evidence type="ECO:0000313" key="2">
    <source>
        <dbReference type="Proteomes" id="UP000002316"/>
    </source>
</evidence>
<accession>C9ZV62</accession>
<dbReference type="Proteomes" id="UP000002316">
    <property type="component" value="Chromosome 8"/>
</dbReference>
<proteinExistence type="predicted"/>
<sequence>MYTASPFSFAVPLRSQAANLSSKVVTPFHLSAGRVCSKAFPQRAVGPSPRQNRHIRHRHFPVPLVPEQLRHAVGTACATGSRRRVPLSGHFIVLNPEVTGNKPCRRARAPVDELLLATCAVCVANSAHTGAAPEAWNEGHGVNERRKPNFLSCSPPFFFGGSPNVTSVATFSPC</sequence>
<organism evidence="1 2">
    <name type="scientific">Trypanosoma brucei gambiense (strain MHOM/CI/86/DAL972)</name>
    <dbReference type="NCBI Taxonomy" id="679716"/>
    <lineage>
        <taxon>Eukaryota</taxon>
        <taxon>Discoba</taxon>
        <taxon>Euglenozoa</taxon>
        <taxon>Kinetoplastea</taxon>
        <taxon>Metakinetoplastina</taxon>
        <taxon>Trypanosomatida</taxon>
        <taxon>Trypanosomatidae</taxon>
        <taxon>Trypanosoma</taxon>
    </lineage>
</organism>
<dbReference type="GeneID" id="23863422"/>
<dbReference type="AlphaFoldDB" id="C9ZV62"/>